<evidence type="ECO:0000256" key="2">
    <source>
        <dbReference type="ARBA" id="ARBA00022617"/>
    </source>
</evidence>
<gene>
    <name evidence="7" type="ORF">SAMN05216417_10722</name>
</gene>
<keyword evidence="3" id="KW-0479">Metal-binding</keyword>
<organism evidence="7 8">
    <name type="scientific">Nitrosospira multiformis</name>
    <dbReference type="NCBI Taxonomy" id="1231"/>
    <lineage>
        <taxon>Bacteria</taxon>
        <taxon>Pseudomonadati</taxon>
        <taxon>Pseudomonadota</taxon>
        <taxon>Betaproteobacteria</taxon>
        <taxon>Nitrosomonadales</taxon>
        <taxon>Nitrosomonadaceae</taxon>
        <taxon>Nitrosospira</taxon>
    </lineage>
</organism>
<dbReference type="AlphaFoldDB" id="A0A1I7H570"/>
<keyword evidence="5" id="KW-0456">Lyase</keyword>
<dbReference type="GO" id="GO:0046872">
    <property type="term" value="F:metal ion binding"/>
    <property type="evidence" value="ECO:0007669"/>
    <property type="project" value="UniProtKB-KW"/>
</dbReference>
<evidence type="ECO:0000256" key="4">
    <source>
        <dbReference type="ARBA" id="ARBA00023004"/>
    </source>
</evidence>
<evidence type="ECO:0000313" key="7">
    <source>
        <dbReference type="EMBL" id="SFU55809.1"/>
    </source>
</evidence>
<evidence type="ECO:0000256" key="5">
    <source>
        <dbReference type="ARBA" id="ARBA00023239"/>
    </source>
</evidence>
<dbReference type="GO" id="GO:0016829">
    <property type="term" value="F:lyase activity"/>
    <property type="evidence" value="ECO:0007669"/>
    <property type="project" value="UniProtKB-KW"/>
</dbReference>
<keyword evidence="2" id="KW-0349">Heme</keyword>
<evidence type="ECO:0000256" key="1">
    <source>
        <dbReference type="ARBA" id="ARBA00001970"/>
    </source>
</evidence>
<dbReference type="EMBL" id="FPBZ01000007">
    <property type="protein sequence ID" value="SFU55809.1"/>
    <property type="molecule type" value="Genomic_DNA"/>
</dbReference>
<accession>A0A1I7H570</accession>
<keyword evidence="4" id="KW-0408">Iron</keyword>
<comment type="cofactor">
    <cofactor evidence="1">
        <name>heme b</name>
        <dbReference type="ChEBI" id="CHEBI:60344"/>
    </cofactor>
</comment>
<protein>
    <submittedName>
        <fullName evidence="7">Phenylacetaldoxime dehydratase/aldoxime dehydratase</fullName>
    </submittedName>
</protein>
<dbReference type="OrthoDB" id="3807625at2"/>
<dbReference type="RefSeq" id="WP_074974632.1">
    <property type="nucleotide sequence ID" value="NZ_FPBZ01000007.1"/>
</dbReference>
<sequence length="334" mass="38202">MYRKPEGFQPPFPAWTSEFSGVKEIIFAQIGVQSEQANRPAFHAIAQTLGNAKHVDRAIFEDVSGLRNDVFLAYWDNAESYAAWLESPAVKTWREQMEDDAGKWFEVAKIPPPFLETLYDTENHEAGMSHLASEMPLTDRHGYWGAIRDRIAMAETDGLSPTLPDAVLGEPKRHETQGKRLRVRAPDNLCFIRTAQNWSDCREEERATYLDMVAPVLAEGVRYLCSNPSESGCCIGRFLHECDLKTGVPLDKTCMAAYFLSLDHLERWAKTHPSHLAIFQSFMRMVQKLNFQISLKLWHEVWVVPGNHLHLEYHNCHSATGLLPWFEVEELKSQ</sequence>
<evidence type="ECO:0000256" key="3">
    <source>
        <dbReference type="ARBA" id="ARBA00022723"/>
    </source>
</evidence>
<evidence type="ECO:0000256" key="6">
    <source>
        <dbReference type="ARBA" id="ARBA00034312"/>
    </source>
</evidence>
<name>A0A1I7H570_9PROT</name>
<proteinExistence type="inferred from homology"/>
<dbReference type="Pfam" id="PF13816">
    <property type="entry name" value="Dehydratase_hem"/>
    <property type="match status" value="1"/>
</dbReference>
<evidence type="ECO:0000313" key="8">
    <source>
        <dbReference type="Proteomes" id="UP000182649"/>
    </source>
</evidence>
<dbReference type="Proteomes" id="UP000182649">
    <property type="component" value="Unassembled WGS sequence"/>
</dbReference>
<comment type="similarity">
    <text evidence="6">Belongs to the heme-containing dehydratase family.</text>
</comment>
<reference evidence="7 8" key="1">
    <citation type="submission" date="2016-10" db="EMBL/GenBank/DDBJ databases">
        <authorList>
            <person name="de Groot N.N."/>
        </authorList>
    </citation>
    <scope>NUCLEOTIDE SEQUENCE [LARGE SCALE GENOMIC DNA]</scope>
    <source>
        <strain evidence="7 8">Nl14</strain>
    </source>
</reference>
<dbReference type="InterPro" id="IPR025702">
    <property type="entry name" value="OXD"/>
</dbReference>